<dbReference type="Gene3D" id="2.60.120.620">
    <property type="entry name" value="q2cbj1_9rhob like domain"/>
    <property type="match status" value="1"/>
</dbReference>
<name>A0A8J4E6V6_9ACTN</name>
<dbReference type="SUPFAM" id="SSF51197">
    <property type="entry name" value="Clavaminate synthase-like"/>
    <property type="match status" value="1"/>
</dbReference>
<sequence>MGAELVQRFVEDGFVKIERAFPAEVAEACAGLLWEQIDADPEDRSTWTRPVYWVGDMPQEPFAVAANTPVLHNAFDALLGANRWSPRQSLGSFPLRFPHPEEPDDAGWHVEGSYELPEETGWWTNVHSSGRALLMLFLFTEVGEQDAPTRVRVGSHRDVPVVLRPYGDRGTSMMTLGPLVAAASAHRPVALATGAPGDVYLCHPFLVHAAQPHHGINPRFMAQPPLYPSLAFMPQPFGLAVTDDEPSPAARVIREALRC</sequence>
<evidence type="ECO:0000313" key="2">
    <source>
        <dbReference type="Proteomes" id="UP000612585"/>
    </source>
</evidence>
<keyword evidence="1" id="KW-0560">Oxidoreductase</keyword>
<proteinExistence type="predicted"/>
<keyword evidence="2" id="KW-1185">Reference proteome</keyword>
<keyword evidence="1" id="KW-0223">Dioxygenase</keyword>
<dbReference type="RefSeq" id="WP_204011259.1">
    <property type="nucleotide sequence ID" value="NZ_BOPG01000103.1"/>
</dbReference>
<protein>
    <submittedName>
        <fullName evidence="1">Phytanoyl-CoA dioxygenase</fullName>
    </submittedName>
</protein>
<dbReference type="GO" id="GO:0051213">
    <property type="term" value="F:dioxygenase activity"/>
    <property type="evidence" value="ECO:0007669"/>
    <property type="project" value="UniProtKB-KW"/>
</dbReference>
<reference evidence="1" key="1">
    <citation type="submission" date="2021-01" db="EMBL/GenBank/DDBJ databases">
        <title>Whole genome shotgun sequence of Virgisporangium aurantiacum NBRC 16421.</title>
        <authorList>
            <person name="Komaki H."/>
            <person name="Tamura T."/>
        </authorList>
    </citation>
    <scope>NUCLEOTIDE SEQUENCE</scope>
    <source>
        <strain evidence="1">NBRC 16421</strain>
    </source>
</reference>
<dbReference type="AlphaFoldDB" id="A0A8J4E6V6"/>
<accession>A0A8J4E6V6</accession>
<gene>
    <name evidence="1" type="ORF">Vau01_113670</name>
</gene>
<comment type="caution">
    <text evidence="1">The sequence shown here is derived from an EMBL/GenBank/DDBJ whole genome shotgun (WGS) entry which is preliminary data.</text>
</comment>
<evidence type="ECO:0000313" key="1">
    <source>
        <dbReference type="EMBL" id="GIJ63851.1"/>
    </source>
</evidence>
<dbReference type="EMBL" id="BOPG01000103">
    <property type="protein sequence ID" value="GIJ63851.1"/>
    <property type="molecule type" value="Genomic_DNA"/>
</dbReference>
<organism evidence="1 2">
    <name type="scientific">Virgisporangium aurantiacum</name>
    <dbReference type="NCBI Taxonomy" id="175570"/>
    <lineage>
        <taxon>Bacteria</taxon>
        <taxon>Bacillati</taxon>
        <taxon>Actinomycetota</taxon>
        <taxon>Actinomycetes</taxon>
        <taxon>Micromonosporales</taxon>
        <taxon>Micromonosporaceae</taxon>
        <taxon>Virgisporangium</taxon>
    </lineage>
</organism>
<dbReference type="Proteomes" id="UP000612585">
    <property type="component" value="Unassembled WGS sequence"/>
</dbReference>